<dbReference type="EMBL" id="JAIWYP010000003">
    <property type="protein sequence ID" value="KAH3854765.1"/>
    <property type="molecule type" value="Genomic_DNA"/>
</dbReference>
<reference evidence="1" key="1">
    <citation type="journal article" date="2019" name="bioRxiv">
        <title>The Genome of the Zebra Mussel, Dreissena polymorpha: A Resource for Invasive Species Research.</title>
        <authorList>
            <person name="McCartney M.A."/>
            <person name="Auch B."/>
            <person name="Kono T."/>
            <person name="Mallez S."/>
            <person name="Zhang Y."/>
            <person name="Obille A."/>
            <person name="Becker A."/>
            <person name="Abrahante J.E."/>
            <person name="Garbe J."/>
            <person name="Badalamenti J.P."/>
            <person name="Herman A."/>
            <person name="Mangelson H."/>
            <person name="Liachko I."/>
            <person name="Sullivan S."/>
            <person name="Sone E.D."/>
            <person name="Koren S."/>
            <person name="Silverstein K.A.T."/>
            <person name="Beckman K.B."/>
            <person name="Gohl D.M."/>
        </authorList>
    </citation>
    <scope>NUCLEOTIDE SEQUENCE</scope>
    <source>
        <strain evidence="1">Duluth1</strain>
        <tissue evidence="1">Whole animal</tissue>
    </source>
</reference>
<evidence type="ECO:0000313" key="1">
    <source>
        <dbReference type="EMBL" id="KAH3854765.1"/>
    </source>
</evidence>
<comment type="caution">
    <text evidence="1">The sequence shown here is derived from an EMBL/GenBank/DDBJ whole genome shotgun (WGS) entry which is preliminary data.</text>
</comment>
<reference evidence="1" key="2">
    <citation type="submission" date="2020-11" db="EMBL/GenBank/DDBJ databases">
        <authorList>
            <person name="McCartney M.A."/>
            <person name="Auch B."/>
            <person name="Kono T."/>
            <person name="Mallez S."/>
            <person name="Becker A."/>
            <person name="Gohl D.M."/>
            <person name="Silverstein K.A.T."/>
            <person name="Koren S."/>
            <person name="Bechman K.B."/>
            <person name="Herman A."/>
            <person name="Abrahante J.E."/>
            <person name="Garbe J."/>
        </authorList>
    </citation>
    <scope>NUCLEOTIDE SEQUENCE</scope>
    <source>
        <strain evidence="1">Duluth1</strain>
        <tissue evidence="1">Whole animal</tissue>
    </source>
</reference>
<proteinExistence type="predicted"/>
<dbReference type="Proteomes" id="UP000828390">
    <property type="component" value="Unassembled WGS sequence"/>
</dbReference>
<gene>
    <name evidence="1" type="ORF">DPMN_097314</name>
</gene>
<accession>A0A9D4LA29</accession>
<name>A0A9D4LA29_DREPO</name>
<dbReference type="AlphaFoldDB" id="A0A9D4LA29"/>
<evidence type="ECO:0000313" key="2">
    <source>
        <dbReference type="Proteomes" id="UP000828390"/>
    </source>
</evidence>
<organism evidence="1 2">
    <name type="scientific">Dreissena polymorpha</name>
    <name type="common">Zebra mussel</name>
    <name type="synonym">Mytilus polymorpha</name>
    <dbReference type="NCBI Taxonomy" id="45954"/>
    <lineage>
        <taxon>Eukaryota</taxon>
        <taxon>Metazoa</taxon>
        <taxon>Spiralia</taxon>
        <taxon>Lophotrochozoa</taxon>
        <taxon>Mollusca</taxon>
        <taxon>Bivalvia</taxon>
        <taxon>Autobranchia</taxon>
        <taxon>Heteroconchia</taxon>
        <taxon>Euheterodonta</taxon>
        <taxon>Imparidentia</taxon>
        <taxon>Neoheterodontei</taxon>
        <taxon>Myida</taxon>
        <taxon>Dreissenoidea</taxon>
        <taxon>Dreissenidae</taxon>
        <taxon>Dreissena</taxon>
    </lineage>
</organism>
<sequence length="77" mass="8327">MPSAFPATLKALFRLPMWSVGTSLSYSIKSGLWNTNTAVLSTKSVSTHNLQDNNNKMSSASSLHSGLNCLRASVNRQ</sequence>
<protein>
    <submittedName>
        <fullName evidence="1">Uncharacterized protein</fullName>
    </submittedName>
</protein>
<keyword evidence="2" id="KW-1185">Reference proteome</keyword>